<dbReference type="AlphaFoldDB" id="A0A2P2JP83"/>
<evidence type="ECO:0000313" key="1">
    <source>
        <dbReference type="EMBL" id="MBW95272.1"/>
    </source>
</evidence>
<proteinExistence type="predicted"/>
<organism evidence="1">
    <name type="scientific">Rhizophora mucronata</name>
    <name type="common">Asiatic mangrove</name>
    <dbReference type="NCBI Taxonomy" id="61149"/>
    <lineage>
        <taxon>Eukaryota</taxon>
        <taxon>Viridiplantae</taxon>
        <taxon>Streptophyta</taxon>
        <taxon>Embryophyta</taxon>
        <taxon>Tracheophyta</taxon>
        <taxon>Spermatophyta</taxon>
        <taxon>Magnoliopsida</taxon>
        <taxon>eudicotyledons</taxon>
        <taxon>Gunneridae</taxon>
        <taxon>Pentapetalae</taxon>
        <taxon>rosids</taxon>
        <taxon>fabids</taxon>
        <taxon>Malpighiales</taxon>
        <taxon>Rhizophoraceae</taxon>
        <taxon>Rhizophora</taxon>
    </lineage>
</organism>
<dbReference type="EMBL" id="GGEC01014789">
    <property type="protein sequence ID" value="MBW95272.1"/>
    <property type="molecule type" value="Transcribed_RNA"/>
</dbReference>
<accession>A0A2P2JP83</accession>
<sequence length="143" mass="16671">MKKATCFQLLRHKHQMKTEALWKVEQKNKTKRCTNFSYHDKFIRLLHSFRNFLQVFLTPFLLSLFFQSAPTFTTFEVSSSPLPVLQNGDFSPRKEIKQTFFFSEDRHKDATAIVLRGMKLDEATGANPLLRHEVGQAKNADSF</sequence>
<name>A0A2P2JP83_RHIMU</name>
<protein>
    <submittedName>
        <fullName evidence="1">Uncharacterized protein</fullName>
    </submittedName>
</protein>
<reference evidence="1" key="1">
    <citation type="submission" date="2018-02" db="EMBL/GenBank/DDBJ databases">
        <title>Rhizophora mucronata_Transcriptome.</title>
        <authorList>
            <person name="Meera S.P."/>
            <person name="Sreeshan A."/>
            <person name="Augustine A."/>
        </authorList>
    </citation>
    <scope>NUCLEOTIDE SEQUENCE</scope>
    <source>
        <tissue evidence="1">Leaf</tissue>
    </source>
</reference>